<keyword evidence="2" id="KW-1185">Reference proteome</keyword>
<dbReference type="STRING" id="888268.A0A1E5UYF3"/>
<dbReference type="Proteomes" id="UP000095767">
    <property type="component" value="Unassembled WGS sequence"/>
</dbReference>
<proteinExistence type="predicted"/>
<evidence type="ECO:0000313" key="2">
    <source>
        <dbReference type="Proteomes" id="UP000095767"/>
    </source>
</evidence>
<gene>
    <name evidence="1" type="ORF">BAE44_0021176</name>
</gene>
<organism evidence="1 2">
    <name type="scientific">Dichanthelium oligosanthes</name>
    <dbReference type="NCBI Taxonomy" id="888268"/>
    <lineage>
        <taxon>Eukaryota</taxon>
        <taxon>Viridiplantae</taxon>
        <taxon>Streptophyta</taxon>
        <taxon>Embryophyta</taxon>
        <taxon>Tracheophyta</taxon>
        <taxon>Spermatophyta</taxon>
        <taxon>Magnoliopsida</taxon>
        <taxon>Liliopsida</taxon>
        <taxon>Poales</taxon>
        <taxon>Poaceae</taxon>
        <taxon>PACMAD clade</taxon>
        <taxon>Panicoideae</taxon>
        <taxon>Panicodae</taxon>
        <taxon>Paniceae</taxon>
        <taxon>Dichantheliinae</taxon>
        <taxon>Dichanthelium</taxon>
    </lineage>
</organism>
<accession>A0A1E5UYF3</accession>
<dbReference type="AlphaFoldDB" id="A0A1E5UYF3"/>
<reference evidence="1 2" key="1">
    <citation type="submission" date="2016-09" db="EMBL/GenBank/DDBJ databases">
        <title>The draft genome of Dichanthelium oligosanthes: A C3 panicoid grass species.</title>
        <authorList>
            <person name="Studer A.J."/>
            <person name="Schnable J.C."/>
            <person name="Brutnell T.P."/>
        </authorList>
    </citation>
    <scope>NUCLEOTIDE SEQUENCE [LARGE SCALE GENOMIC DNA]</scope>
    <source>
        <strain evidence="2">cv. Kellogg 1175</strain>
        <tissue evidence="1">Leaf</tissue>
    </source>
</reference>
<dbReference type="EMBL" id="LWDX02058680">
    <property type="protein sequence ID" value="OEL17805.1"/>
    <property type="molecule type" value="Genomic_DNA"/>
</dbReference>
<dbReference type="OrthoDB" id="676617at2759"/>
<name>A0A1E5UYF3_9POAL</name>
<comment type="caution">
    <text evidence="1">The sequence shown here is derived from an EMBL/GenBank/DDBJ whole genome shotgun (WGS) entry which is preliminary data.</text>
</comment>
<protein>
    <submittedName>
        <fullName evidence="1">Uncharacterized protein</fullName>
    </submittedName>
</protein>
<evidence type="ECO:0000313" key="1">
    <source>
        <dbReference type="EMBL" id="OEL17805.1"/>
    </source>
</evidence>
<sequence length="79" mass="9215">MVVLDVATETCCTYRLPYNYHGDGHYLSWNEMLANGFDLNGQMCLTVNVFDDPRRELQFWVMMPPGEIEDKNDDGDMLY</sequence>